<comment type="similarity">
    <text evidence="6">Belongs to the THAP1 family.</text>
</comment>
<keyword evidence="4 5" id="KW-0238">DNA-binding</keyword>
<dbReference type="Proteomes" id="UP001174136">
    <property type="component" value="Unassembled WGS sequence"/>
</dbReference>
<dbReference type="SUPFAM" id="SSF57716">
    <property type="entry name" value="Glucocorticoid receptor-like (DNA-binding domain)"/>
    <property type="match status" value="1"/>
</dbReference>
<evidence type="ECO:0000256" key="6">
    <source>
        <dbReference type="RuleBase" id="RU369073"/>
    </source>
</evidence>
<protein>
    <recommendedName>
        <fullName evidence="6">THAP domain-containing protein 1</fullName>
    </recommendedName>
</protein>
<dbReference type="InterPro" id="IPR038441">
    <property type="entry name" value="THAP_Znf_sf"/>
</dbReference>
<evidence type="ECO:0000256" key="3">
    <source>
        <dbReference type="ARBA" id="ARBA00022833"/>
    </source>
</evidence>
<keyword evidence="6" id="KW-0805">Transcription regulation</keyword>
<dbReference type="SMART" id="SM00692">
    <property type="entry name" value="DM3"/>
    <property type="match status" value="1"/>
</dbReference>
<keyword evidence="6" id="KW-0131">Cell cycle</keyword>
<dbReference type="GO" id="GO:0001935">
    <property type="term" value="P:endothelial cell proliferation"/>
    <property type="evidence" value="ECO:0007669"/>
    <property type="project" value="UniProtKB-UniRule"/>
</dbReference>
<dbReference type="GO" id="GO:0008270">
    <property type="term" value="F:zinc ion binding"/>
    <property type="evidence" value="ECO:0007669"/>
    <property type="project" value="UniProtKB-KW"/>
</dbReference>
<feature type="region of interest" description="Disordered" evidence="7">
    <location>
        <begin position="160"/>
        <end position="203"/>
    </location>
</feature>
<sequence>MSDCAVLACSPELGTSFHHLPKDPVQRQKWLGFIYKYRVHVNNNNMEGLRVCSAHFSDDSFQNYMQKAMGFAKKLILKHDAVPTVYPDDAGGSRHVAAISLSRRTVACQSLPVRAHEVGLQCCPPAKSLRTVGTQLSEGTLRHRRSHGVQTILTMKEMGTEQPLPDHHGYQEDQESLSDPESSSDAPSDAISEESGSSESTSDVSKYVVYDSSLLRLLDRCPTCSHECQVNTQVKGSFLSVRQQCQHCDFSIQHSEGHLD</sequence>
<dbReference type="PANTHER" id="PTHR46600">
    <property type="entry name" value="THAP DOMAIN-CONTAINING"/>
    <property type="match status" value="1"/>
</dbReference>
<comment type="caution">
    <text evidence="9">The sequence shown here is derived from an EMBL/GenBank/DDBJ whole genome shotgun (WGS) entry which is preliminary data.</text>
</comment>
<accession>A0AA47N290</accession>
<dbReference type="PANTHER" id="PTHR46600:SF11">
    <property type="entry name" value="THAP DOMAIN-CONTAINING PROTEIN 10"/>
    <property type="match status" value="1"/>
</dbReference>
<evidence type="ECO:0000256" key="7">
    <source>
        <dbReference type="SAM" id="MobiDB-lite"/>
    </source>
</evidence>
<dbReference type="Gene3D" id="6.20.210.20">
    <property type="entry name" value="THAP domain"/>
    <property type="match status" value="1"/>
</dbReference>
<dbReference type="EMBL" id="JAOPHQ010001422">
    <property type="protein sequence ID" value="KAK0151063.1"/>
    <property type="molecule type" value="Genomic_DNA"/>
</dbReference>
<keyword evidence="2 5" id="KW-0863">Zinc-finger</keyword>
<evidence type="ECO:0000256" key="5">
    <source>
        <dbReference type="PROSITE-ProRule" id="PRU00309"/>
    </source>
</evidence>
<dbReference type="AlphaFoldDB" id="A0AA47N290"/>
<name>A0AA47N290_MERPO</name>
<dbReference type="PROSITE" id="PS50950">
    <property type="entry name" value="ZF_THAP"/>
    <property type="match status" value="1"/>
</dbReference>
<dbReference type="GO" id="GO:0003700">
    <property type="term" value="F:DNA-binding transcription factor activity"/>
    <property type="evidence" value="ECO:0007669"/>
    <property type="project" value="UniProtKB-UniRule"/>
</dbReference>
<keyword evidence="6" id="KW-0175">Coiled coil</keyword>
<evidence type="ECO:0000259" key="8">
    <source>
        <dbReference type="PROSITE" id="PS50950"/>
    </source>
</evidence>
<gene>
    <name evidence="9" type="ORF">N1851_007809</name>
</gene>
<dbReference type="GO" id="GO:0005654">
    <property type="term" value="C:nucleoplasm"/>
    <property type="evidence" value="ECO:0007669"/>
    <property type="project" value="UniProtKB-SubCell"/>
</dbReference>
<feature type="compositionally biased region" description="Low complexity" evidence="7">
    <location>
        <begin position="179"/>
        <end position="203"/>
    </location>
</feature>
<dbReference type="GO" id="GO:0043565">
    <property type="term" value="F:sequence-specific DNA binding"/>
    <property type="evidence" value="ECO:0007669"/>
    <property type="project" value="UniProtKB-UniRule"/>
</dbReference>
<feature type="domain" description="THAP-type" evidence="8">
    <location>
        <begin position="1"/>
        <end position="86"/>
    </location>
</feature>
<dbReference type="SMART" id="SM00980">
    <property type="entry name" value="THAP"/>
    <property type="match status" value="1"/>
</dbReference>
<keyword evidence="1" id="KW-0479">Metal-binding</keyword>
<organism evidence="9 10">
    <name type="scientific">Merluccius polli</name>
    <name type="common">Benguela hake</name>
    <name type="synonym">Merluccius cadenati</name>
    <dbReference type="NCBI Taxonomy" id="89951"/>
    <lineage>
        <taxon>Eukaryota</taxon>
        <taxon>Metazoa</taxon>
        <taxon>Chordata</taxon>
        <taxon>Craniata</taxon>
        <taxon>Vertebrata</taxon>
        <taxon>Euteleostomi</taxon>
        <taxon>Actinopterygii</taxon>
        <taxon>Neopterygii</taxon>
        <taxon>Teleostei</taxon>
        <taxon>Neoteleostei</taxon>
        <taxon>Acanthomorphata</taxon>
        <taxon>Zeiogadaria</taxon>
        <taxon>Gadariae</taxon>
        <taxon>Gadiformes</taxon>
        <taxon>Gadoidei</taxon>
        <taxon>Merlucciidae</taxon>
        <taxon>Merluccius</taxon>
    </lineage>
</organism>
<comment type="subcellular location">
    <subcellularLocation>
        <location evidence="6">Nucleus</location>
        <location evidence="6">Nucleoplasm</location>
    </subcellularLocation>
</comment>
<evidence type="ECO:0000313" key="10">
    <source>
        <dbReference type="Proteomes" id="UP001174136"/>
    </source>
</evidence>
<proteinExistence type="inferred from homology"/>
<dbReference type="InterPro" id="IPR026516">
    <property type="entry name" value="THAP1/10"/>
</dbReference>
<keyword evidence="6" id="KW-0804">Transcription</keyword>
<keyword evidence="3" id="KW-0862">Zinc</keyword>
<evidence type="ECO:0000256" key="1">
    <source>
        <dbReference type="ARBA" id="ARBA00022723"/>
    </source>
</evidence>
<dbReference type="Pfam" id="PF05485">
    <property type="entry name" value="THAP"/>
    <property type="match status" value="1"/>
</dbReference>
<dbReference type="InterPro" id="IPR006612">
    <property type="entry name" value="THAP_Znf"/>
</dbReference>
<reference evidence="9" key="1">
    <citation type="journal article" date="2023" name="Front. Mar. Sci.">
        <title>A new Merluccius polli reference genome to investigate the effects of global change in West African waters.</title>
        <authorList>
            <person name="Mateo J.L."/>
            <person name="Blanco-Fernandez C."/>
            <person name="Garcia-Vazquez E."/>
            <person name="Machado-Schiaffino G."/>
        </authorList>
    </citation>
    <scope>NUCLEOTIDE SEQUENCE</scope>
    <source>
        <strain evidence="9">C29</strain>
        <tissue evidence="9">Fin</tissue>
    </source>
</reference>
<evidence type="ECO:0000313" key="9">
    <source>
        <dbReference type="EMBL" id="KAK0151063.1"/>
    </source>
</evidence>
<keyword evidence="6" id="KW-0539">Nucleus</keyword>
<evidence type="ECO:0000256" key="4">
    <source>
        <dbReference type="ARBA" id="ARBA00023125"/>
    </source>
</evidence>
<comment type="function">
    <text evidence="6">DNA-binding transcription regulator that regulates endothelial cell proliferation and G1/S cell-cycle progression. Specifically binds the 5'-[AT]NTNN[GT]GGCA[AGT]-3' core DNA sequence and acts by modulating expression of pRB-E2F cell-cycle target genes.</text>
</comment>
<evidence type="ECO:0000256" key="2">
    <source>
        <dbReference type="ARBA" id="ARBA00022771"/>
    </source>
</evidence>
<keyword evidence="10" id="KW-1185">Reference proteome</keyword>